<reference evidence="1" key="1">
    <citation type="submission" date="2020-01" db="EMBL/GenBank/DDBJ databases">
        <title>Whole-genome analyses of novel actinobacteria.</title>
        <authorList>
            <person name="Sahin N."/>
        </authorList>
    </citation>
    <scope>NUCLEOTIDE SEQUENCE</scope>
    <source>
        <strain evidence="1">YC537</strain>
    </source>
</reference>
<dbReference type="EMBL" id="JAAAHS010000407">
    <property type="protein sequence ID" value="NBE56019.1"/>
    <property type="molecule type" value="Genomic_DNA"/>
</dbReference>
<sequence>MANRYEEESERTARYAAEPASTDVSDVWIHARRQAQIRPLREFADTVERIVNL</sequence>
<evidence type="ECO:0000313" key="1">
    <source>
        <dbReference type="EMBL" id="NBE56019.1"/>
    </source>
</evidence>
<keyword evidence="2" id="KW-1185">Reference proteome</keyword>
<name>A0A964XNU1_9ACTN</name>
<accession>A0A964XNU1</accession>
<dbReference type="AlphaFoldDB" id="A0A964XNU1"/>
<proteinExistence type="predicted"/>
<comment type="caution">
    <text evidence="1">The sequence shown here is derived from an EMBL/GenBank/DDBJ whole genome shotgun (WGS) entry which is preliminary data.</text>
</comment>
<dbReference type="Proteomes" id="UP000598297">
    <property type="component" value="Unassembled WGS sequence"/>
</dbReference>
<gene>
    <name evidence="1" type="ORF">GUY60_32200</name>
</gene>
<evidence type="ECO:0000313" key="2">
    <source>
        <dbReference type="Proteomes" id="UP000598297"/>
    </source>
</evidence>
<protein>
    <submittedName>
        <fullName evidence="1">Uncharacterized protein</fullName>
    </submittedName>
</protein>
<dbReference type="RefSeq" id="WP_161704325.1">
    <property type="nucleotide sequence ID" value="NZ_JAAAHS010000407.1"/>
</dbReference>
<organism evidence="1 2">
    <name type="scientific">Streptomyces boluensis</name>
    <dbReference type="NCBI Taxonomy" id="1775135"/>
    <lineage>
        <taxon>Bacteria</taxon>
        <taxon>Bacillati</taxon>
        <taxon>Actinomycetota</taxon>
        <taxon>Actinomycetes</taxon>
        <taxon>Kitasatosporales</taxon>
        <taxon>Streptomycetaceae</taxon>
        <taxon>Streptomyces</taxon>
    </lineage>
</organism>